<dbReference type="Proteomes" id="UP000823865">
    <property type="component" value="Unassembled WGS sequence"/>
</dbReference>
<name>A0A9E2L927_9BACT</name>
<dbReference type="AlphaFoldDB" id="A0A9E2L927"/>
<gene>
    <name evidence="4" type="ORF">H9789_10955</name>
</gene>
<feature type="repeat" description="TPR" evidence="3">
    <location>
        <begin position="92"/>
        <end position="125"/>
    </location>
</feature>
<proteinExistence type="predicted"/>
<evidence type="ECO:0000256" key="1">
    <source>
        <dbReference type="ARBA" id="ARBA00022737"/>
    </source>
</evidence>
<comment type="caution">
    <text evidence="4">The sequence shown here is derived from an EMBL/GenBank/DDBJ whole genome shotgun (WGS) entry which is preliminary data.</text>
</comment>
<dbReference type="InterPro" id="IPR011990">
    <property type="entry name" value="TPR-like_helical_dom_sf"/>
</dbReference>
<feature type="repeat" description="TPR" evidence="3">
    <location>
        <begin position="577"/>
        <end position="610"/>
    </location>
</feature>
<dbReference type="PROSITE" id="PS50005">
    <property type="entry name" value="TPR"/>
    <property type="match status" value="3"/>
</dbReference>
<evidence type="ECO:0000313" key="5">
    <source>
        <dbReference type="Proteomes" id="UP000823865"/>
    </source>
</evidence>
<dbReference type="SMART" id="SM00028">
    <property type="entry name" value="TPR"/>
    <property type="match status" value="10"/>
</dbReference>
<dbReference type="Pfam" id="PF13181">
    <property type="entry name" value="TPR_8"/>
    <property type="match status" value="1"/>
</dbReference>
<protein>
    <submittedName>
        <fullName evidence="4">Tetratricopeptide repeat protein</fullName>
    </submittedName>
</protein>
<keyword evidence="1" id="KW-0677">Repeat</keyword>
<evidence type="ECO:0000256" key="2">
    <source>
        <dbReference type="ARBA" id="ARBA00022803"/>
    </source>
</evidence>
<dbReference type="PANTHER" id="PTHR44858">
    <property type="entry name" value="TETRATRICOPEPTIDE REPEAT PROTEIN 6"/>
    <property type="match status" value="1"/>
</dbReference>
<evidence type="ECO:0000256" key="3">
    <source>
        <dbReference type="PROSITE-ProRule" id="PRU00339"/>
    </source>
</evidence>
<reference evidence="4" key="1">
    <citation type="journal article" date="2021" name="PeerJ">
        <title>Extensive microbial diversity within the chicken gut microbiome revealed by metagenomics and culture.</title>
        <authorList>
            <person name="Gilroy R."/>
            <person name="Ravi A."/>
            <person name="Getino M."/>
            <person name="Pursley I."/>
            <person name="Horton D.L."/>
            <person name="Alikhan N.F."/>
            <person name="Baker D."/>
            <person name="Gharbi K."/>
            <person name="Hall N."/>
            <person name="Watson M."/>
            <person name="Adriaenssens E.M."/>
            <person name="Foster-Nyarko E."/>
            <person name="Jarju S."/>
            <person name="Secka A."/>
            <person name="Antonio M."/>
            <person name="Oren A."/>
            <person name="Chaudhuri R.R."/>
            <person name="La Ragione R."/>
            <person name="Hildebrand F."/>
            <person name="Pallen M.J."/>
        </authorList>
    </citation>
    <scope>NUCLEOTIDE SEQUENCE</scope>
    <source>
        <strain evidence="4">G3-2149</strain>
    </source>
</reference>
<dbReference type="EMBL" id="JAHLFU010000222">
    <property type="protein sequence ID" value="MBU3854309.1"/>
    <property type="molecule type" value="Genomic_DNA"/>
</dbReference>
<dbReference type="InterPro" id="IPR019734">
    <property type="entry name" value="TPR_rpt"/>
</dbReference>
<dbReference type="InterPro" id="IPR013105">
    <property type="entry name" value="TPR_2"/>
</dbReference>
<dbReference type="Pfam" id="PF13432">
    <property type="entry name" value="TPR_16"/>
    <property type="match status" value="2"/>
</dbReference>
<evidence type="ECO:0000313" key="4">
    <source>
        <dbReference type="EMBL" id="MBU3854309.1"/>
    </source>
</evidence>
<reference evidence="4" key="2">
    <citation type="submission" date="2021-04" db="EMBL/GenBank/DDBJ databases">
        <authorList>
            <person name="Gilroy R."/>
        </authorList>
    </citation>
    <scope>NUCLEOTIDE SEQUENCE</scope>
    <source>
        <strain evidence="4">G3-2149</strain>
    </source>
</reference>
<dbReference type="PANTHER" id="PTHR44858:SF1">
    <property type="entry name" value="UDP-N-ACETYLGLUCOSAMINE--PEPTIDE N-ACETYLGLUCOSAMINYLTRANSFERASE SPINDLY-RELATED"/>
    <property type="match status" value="1"/>
</dbReference>
<dbReference type="Pfam" id="PF00515">
    <property type="entry name" value="TPR_1"/>
    <property type="match status" value="1"/>
</dbReference>
<organism evidence="4 5">
    <name type="scientific">Candidatus Paraprevotella stercoravium</name>
    <dbReference type="NCBI Taxonomy" id="2838725"/>
    <lineage>
        <taxon>Bacteria</taxon>
        <taxon>Pseudomonadati</taxon>
        <taxon>Bacteroidota</taxon>
        <taxon>Bacteroidia</taxon>
        <taxon>Bacteroidales</taxon>
        <taxon>Prevotellaceae</taxon>
        <taxon>Paraprevotella</taxon>
    </lineage>
</organism>
<feature type="repeat" description="TPR" evidence="3">
    <location>
        <begin position="262"/>
        <end position="295"/>
    </location>
</feature>
<dbReference type="PROSITE" id="PS50293">
    <property type="entry name" value="TPR_REGION"/>
    <property type="match status" value="1"/>
</dbReference>
<sequence length="657" mass="76682">MLHFKKALFLLFACPQLSWSQINAERVMLMGRNALYYEDYVLSMQYFNMVINAKPYLSEPYFYRGLAKFYLEDFSGASEDCKVAVEKNPFVARNYELQGLCLINLKQYEEARLAYQKLLKLEPDNRNGWYNYILCEAETEHYDLAMNSLDSVIGKWPDDAQFYTVKAQVAFQKKDTLLAEKALNQALEYDRYDERVWEMLALISLNRKDYKKGEEQLTQAISINKRNVNNYVNRALARYHQRNLRGAMSDYDEAIEVDSKSYIAHFNRGLLRAQVGDDNRAIEDFNFVLEVEPDNMIALFNRALMRNNTGDYRGALKDLSAVIKEYPTFWTGYQMRASIRRKLGDVNGAEKDEFKVMKAQMEARYQGKKFNSSTKTRKKSDRDMNDYDKLVEEDTVVYAQKYSSAYRGKIQNKQVEMRPEAMFVLTFHPQRIGVERSIAYHPELERLNKTGWLSQQVALANHEQTLDRALVEQHFARLETLAQKLNELNPPVELYLERAFEYYTVQNYDAAMDDANKYLESDSDNFIGYFLRAQIKIRQMEAFAGTGQRKSAAALQIGYNAALSDLEFVIRNIPDFKFAYYNIGYIYLQEQNYVKAEEAFTKALEIDPDFAEALFNRGIARIRQEKFQQAVSDLSHAGELGLYDSYSLIKKYADYRK</sequence>
<dbReference type="Gene3D" id="1.25.40.10">
    <property type="entry name" value="Tetratricopeptide repeat domain"/>
    <property type="match status" value="5"/>
</dbReference>
<dbReference type="SUPFAM" id="SSF48452">
    <property type="entry name" value="TPR-like"/>
    <property type="match status" value="2"/>
</dbReference>
<dbReference type="InterPro" id="IPR050498">
    <property type="entry name" value="Ycf3"/>
</dbReference>
<accession>A0A9E2L927</accession>
<dbReference type="Pfam" id="PF07719">
    <property type="entry name" value="TPR_2"/>
    <property type="match status" value="1"/>
</dbReference>
<keyword evidence="2 3" id="KW-0802">TPR repeat</keyword>